<organism evidence="2 3">
    <name type="scientific">Vitrella brassicaformis (strain CCMP3155)</name>
    <dbReference type="NCBI Taxonomy" id="1169540"/>
    <lineage>
        <taxon>Eukaryota</taxon>
        <taxon>Sar</taxon>
        <taxon>Alveolata</taxon>
        <taxon>Colpodellida</taxon>
        <taxon>Vitrellaceae</taxon>
        <taxon>Vitrella</taxon>
    </lineage>
</organism>
<dbReference type="PhylomeDB" id="A0A0G4FMZ5"/>
<keyword evidence="1" id="KW-1133">Transmembrane helix</keyword>
<evidence type="ECO:0000313" key="3">
    <source>
        <dbReference type="Proteomes" id="UP000041254"/>
    </source>
</evidence>
<accession>A0A0G4FMZ5</accession>
<evidence type="ECO:0000256" key="1">
    <source>
        <dbReference type="SAM" id="Phobius"/>
    </source>
</evidence>
<dbReference type="AlphaFoldDB" id="A0A0G4FMZ5"/>
<proteinExistence type="predicted"/>
<protein>
    <submittedName>
        <fullName evidence="2">Uncharacterized protein</fullName>
    </submittedName>
</protein>
<dbReference type="Proteomes" id="UP000041254">
    <property type="component" value="Unassembled WGS sequence"/>
</dbReference>
<keyword evidence="1" id="KW-0472">Membrane</keyword>
<gene>
    <name evidence="2" type="ORF">Vbra_15732</name>
</gene>
<dbReference type="VEuPathDB" id="CryptoDB:Vbra_15732"/>
<evidence type="ECO:0000313" key="2">
    <source>
        <dbReference type="EMBL" id="CEM15214.1"/>
    </source>
</evidence>
<feature type="transmembrane region" description="Helical" evidence="1">
    <location>
        <begin position="65"/>
        <end position="87"/>
    </location>
</feature>
<reference evidence="2 3" key="1">
    <citation type="submission" date="2014-11" db="EMBL/GenBank/DDBJ databases">
        <authorList>
            <person name="Zhu J."/>
            <person name="Qi W."/>
            <person name="Song R."/>
        </authorList>
    </citation>
    <scope>NUCLEOTIDE SEQUENCE [LARGE SCALE GENOMIC DNA]</scope>
</reference>
<dbReference type="InParanoid" id="A0A0G4FMZ5"/>
<keyword evidence="1" id="KW-0812">Transmembrane</keyword>
<sequence>MPSSAGLRDRCLVKPLTTTDRQVSRLIVVLAKVDSFLHKTSSSLLPSREAHPLIKELDRSMASVWRLPIVLLLLSVALSLPSSAAFVRPIRLTQTGPIRLAHQPQPTPTSSGGRPLTALSAGRSNLYKHLSQRDIACVNVGALLIILVFQFSDIIGPILLEYISAVDISLSSPEIVAKLASVEVDAVAVPSRLPVIAVLVPAILYWWNKIPESNTIPRDRDVPADVRLLENSWTKPRQEKKGSHEAAGLSWSMAGVQVKDPLALSLMAAYFAVATSFWRSTVASWWKDVVDDE</sequence>
<dbReference type="EMBL" id="CDMY01000466">
    <property type="protein sequence ID" value="CEM15214.1"/>
    <property type="molecule type" value="Genomic_DNA"/>
</dbReference>
<feature type="transmembrane region" description="Helical" evidence="1">
    <location>
        <begin position="191"/>
        <end position="208"/>
    </location>
</feature>
<feature type="transmembrane region" description="Helical" evidence="1">
    <location>
        <begin position="136"/>
        <end position="160"/>
    </location>
</feature>
<keyword evidence="3" id="KW-1185">Reference proteome</keyword>
<name>A0A0G4FMZ5_VITBC</name>